<dbReference type="CDD" id="cd21134">
    <property type="entry name" value="YTH"/>
    <property type="match status" value="1"/>
</dbReference>
<gene>
    <name evidence="7" type="ORF">CTI12_AA435330</name>
</gene>
<dbReference type="EMBL" id="PKPP01007043">
    <property type="protein sequence ID" value="PWA54529.1"/>
    <property type="molecule type" value="Genomic_DNA"/>
</dbReference>
<dbReference type="GO" id="GO:0005737">
    <property type="term" value="C:cytoplasm"/>
    <property type="evidence" value="ECO:0007669"/>
    <property type="project" value="UniProtKB-SubCell"/>
</dbReference>
<dbReference type="InterPro" id="IPR045168">
    <property type="entry name" value="YTH_prot"/>
</dbReference>
<name>A0A2U1LZV4_ARTAN</name>
<feature type="compositionally biased region" description="Polar residues" evidence="5">
    <location>
        <begin position="156"/>
        <end position="181"/>
    </location>
</feature>
<dbReference type="STRING" id="35608.A0A2U1LZV4"/>
<evidence type="ECO:0000259" key="6">
    <source>
        <dbReference type="PROSITE" id="PS50882"/>
    </source>
</evidence>
<feature type="region of interest" description="Disordered" evidence="5">
    <location>
        <begin position="22"/>
        <end position="52"/>
    </location>
</feature>
<feature type="domain" description="YTH" evidence="6">
    <location>
        <begin position="411"/>
        <end position="548"/>
    </location>
</feature>
<dbReference type="AlphaFoldDB" id="A0A2U1LZV4"/>
<dbReference type="GO" id="GO:0003729">
    <property type="term" value="F:mRNA binding"/>
    <property type="evidence" value="ECO:0007669"/>
    <property type="project" value="UniProtKB-UniRule"/>
</dbReference>
<dbReference type="GO" id="GO:1990247">
    <property type="term" value="F:N6-methyladenosine-containing RNA reader activity"/>
    <property type="evidence" value="ECO:0007669"/>
    <property type="project" value="UniProtKB-UniRule"/>
</dbReference>
<accession>A0A2U1LZV4</accession>
<evidence type="ECO:0000313" key="8">
    <source>
        <dbReference type="Proteomes" id="UP000245207"/>
    </source>
</evidence>
<dbReference type="Proteomes" id="UP000245207">
    <property type="component" value="Unassembled WGS sequence"/>
</dbReference>
<dbReference type="FunFam" id="3.10.590.10:FF:000001">
    <property type="entry name" value="YTH domain family 1, isoform CRA_a"/>
    <property type="match status" value="1"/>
</dbReference>
<organism evidence="7 8">
    <name type="scientific">Artemisia annua</name>
    <name type="common">Sweet wormwood</name>
    <dbReference type="NCBI Taxonomy" id="35608"/>
    <lineage>
        <taxon>Eukaryota</taxon>
        <taxon>Viridiplantae</taxon>
        <taxon>Streptophyta</taxon>
        <taxon>Embryophyta</taxon>
        <taxon>Tracheophyta</taxon>
        <taxon>Spermatophyta</taxon>
        <taxon>Magnoliopsida</taxon>
        <taxon>eudicotyledons</taxon>
        <taxon>Gunneridae</taxon>
        <taxon>Pentapetalae</taxon>
        <taxon>asterids</taxon>
        <taxon>campanulids</taxon>
        <taxon>Asterales</taxon>
        <taxon>Asteraceae</taxon>
        <taxon>Asteroideae</taxon>
        <taxon>Anthemideae</taxon>
        <taxon>Artemisiinae</taxon>
        <taxon>Artemisia</taxon>
    </lineage>
</organism>
<evidence type="ECO:0000256" key="3">
    <source>
        <dbReference type="ARBA" id="ARBA00022884"/>
    </source>
</evidence>
<keyword evidence="8" id="KW-1185">Reference proteome</keyword>
<feature type="region of interest" description="Disordered" evidence="5">
    <location>
        <begin position="155"/>
        <end position="191"/>
    </location>
</feature>
<keyword evidence="2" id="KW-0963">Cytoplasm</keyword>
<evidence type="ECO:0000313" key="7">
    <source>
        <dbReference type="EMBL" id="PWA54529.1"/>
    </source>
</evidence>
<protein>
    <recommendedName>
        <fullName evidence="4">YTH domain-containing family protein</fullName>
    </recommendedName>
</protein>
<dbReference type="PANTHER" id="PTHR12357:SF99">
    <property type="entry name" value="YTH DOMAIN-CONTAINING PROTEIN ECT2-RELATED"/>
    <property type="match status" value="1"/>
</dbReference>
<feature type="compositionally biased region" description="Polar residues" evidence="5">
    <location>
        <begin position="35"/>
        <end position="52"/>
    </location>
</feature>
<proteinExistence type="inferred from homology"/>
<reference evidence="7 8" key="1">
    <citation type="journal article" date="2018" name="Mol. Plant">
        <title>The genome of Artemisia annua provides insight into the evolution of Asteraceae family and artemisinin biosynthesis.</title>
        <authorList>
            <person name="Shen Q."/>
            <person name="Zhang L."/>
            <person name="Liao Z."/>
            <person name="Wang S."/>
            <person name="Yan T."/>
            <person name="Shi P."/>
            <person name="Liu M."/>
            <person name="Fu X."/>
            <person name="Pan Q."/>
            <person name="Wang Y."/>
            <person name="Lv Z."/>
            <person name="Lu X."/>
            <person name="Zhang F."/>
            <person name="Jiang W."/>
            <person name="Ma Y."/>
            <person name="Chen M."/>
            <person name="Hao X."/>
            <person name="Li L."/>
            <person name="Tang Y."/>
            <person name="Lv G."/>
            <person name="Zhou Y."/>
            <person name="Sun X."/>
            <person name="Brodelius P.E."/>
            <person name="Rose J.K.C."/>
            <person name="Tang K."/>
        </authorList>
    </citation>
    <scope>NUCLEOTIDE SEQUENCE [LARGE SCALE GENOMIC DNA]</scope>
    <source>
        <strain evidence="8">cv. Huhao1</strain>
        <tissue evidence="7">Leaf</tissue>
    </source>
</reference>
<keyword evidence="3 4" id="KW-0694">RNA-binding</keyword>
<comment type="function">
    <text evidence="4">Specifically recognizes and binds N6-methyladenosine (m6A)-containing RNAs, and regulates mRNA stability. M6A is a modification present at internal sites of mRNAs and some non-coding RNAs and plays a role in mRNA stability and processing.</text>
</comment>
<comment type="subcellular location">
    <subcellularLocation>
        <location evidence="1">Cytoplasm</location>
    </subcellularLocation>
</comment>
<dbReference type="InterPro" id="IPR007275">
    <property type="entry name" value="YTH_domain"/>
</dbReference>
<dbReference type="PROSITE" id="PS50882">
    <property type="entry name" value="YTH"/>
    <property type="match status" value="1"/>
</dbReference>
<dbReference type="Pfam" id="PF04146">
    <property type="entry name" value="YTH"/>
    <property type="match status" value="1"/>
</dbReference>
<dbReference type="OrthoDB" id="306690at2759"/>
<evidence type="ECO:0000256" key="1">
    <source>
        <dbReference type="ARBA" id="ARBA00004496"/>
    </source>
</evidence>
<dbReference type="Gene3D" id="3.10.590.10">
    <property type="entry name" value="ph1033 like domains"/>
    <property type="match status" value="1"/>
</dbReference>
<evidence type="ECO:0000256" key="2">
    <source>
        <dbReference type="ARBA" id="ARBA00022490"/>
    </source>
</evidence>
<evidence type="ECO:0000256" key="4">
    <source>
        <dbReference type="RuleBase" id="RU369095"/>
    </source>
</evidence>
<dbReference type="GO" id="GO:0061157">
    <property type="term" value="P:mRNA destabilization"/>
    <property type="evidence" value="ECO:0007669"/>
    <property type="project" value="TreeGrafter"/>
</dbReference>
<dbReference type="PANTHER" id="PTHR12357">
    <property type="entry name" value="YTH YT521-B HOMOLOGY DOMAIN-CONTAINING"/>
    <property type="match status" value="1"/>
</dbReference>
<comment type="similarity">
    <text evidence="4">Belongs to the YTHDF family.</text>
</comment>
<sequence>MATVADQAADLLKNLSLDSQSKTLEPTKKTGVDAVNTTNGQNQPLDRSTTPQIPDYMDPTVAYFPNGYTYYGGYDGSTTDWDEYSRYVNTDGVDMSHGVYGDMYHGYGYAPYGPYSPATSPVPTVGHDGQMYGAQHYQYPSPYFQPMTPTAIPQKGENTASSNQPPLTVDTANRNSNSTANGVGVKGPTATWPTNYQGPAYNANGYQDARYGFDGVHSPVPWLESPMYSNGQARNNSNVAPFSSGNGVTSRNQNLRPHTNVMGLQSPRPLSGVNSAGGYMNSMYPNKLYSQYGSNYSSGYNYGSNAYNSQSNGRGWLAADNKYKPRGRGNGFFGYNNENGDGLNELNRGPRARTVKNQTVLTPVTLAVKGENINLTPTDGVAKETEVKEVSATPDREQYNLADFPETYEDAKFFVIKSYSEDDVHKSIKYNVWASTQNGNKKLDAAYQEAQQKSGPCPVFLFFSVNTSGQFVGVAEMVGPVDFDKSLEYWQQDKWIGCFPVKWHIVKDMPNSLLKHITLENNENKPVTNSRDTQEVKLEQGLQIIKIFKEHASKQCILDDFEFYEERQRRIQEKKAKQQQFQKQVWEGKPKEGIKVEIAPPKSSEISQENVKEATSVVHINGEVTPAEKTVVVNGVADGC</sequence>
<evidence type="ECO:0000256" key="5">
    <source>
        <dbReference type="SAM" id="MobiDB-lite"/>
    </source>
</evidence>
<comment type="caution">
    <text evidence="7">The sequence shown here is derived from an EMBL/GenBank/DDBJ whole genome shotgun (WGS) entry which is preliminary data.</text>
</comment>